<proteinExistence type="predicted"/>
<organism evidence="1 2">
    <name type="scientific">Streptomyces polyasparticus</name>
    <dbReference type="NCBI Taxonomy" id="2767826"/>
    <lineage>
        <taxon>Bacteria</taxon>
        <taxon>Bacillati</taxon>
        <taxon>Actinomycetota</taxon>
        <taxon>Actinomycetes</taxon>
        <taxon>Kitasatosporales</taxon>
        <taxon>Streptomycetaceae</taxon>
        <taxon>Streptomyces</taxon>
    </lineage>
</organism>
<accession>A0ABR7S8T7</accession>
<evidence type="ECO:0000313" key="1">
    <source>
        <dbReference type="EMBL" id="MBC9711885.1"/>
    </source>
</evidence>
<protein>
    <submittedName>
        <fullName evidence="1">Uncharacterized protein</fullName>
    </submittedName>
</protein>
<dbReference type="EMBL" id="JACTVJ010000004">
    <property type="protein sequence ID" value="MBC9711885.1"/>
    <property type="molecule type" value="Genomic_DNA"/>
</dbReference>
<dbReference type="Proteomes" id="UP000642284">
    <property type="component" value="Unassembled WGS sequence"/>
</dbReference>
<comment type="caution">
    <text evidence="1">The sequence shown here is derived from an EMBL/GenBank/DDBJ whole genome shotgun (WGS) entry which is preliminary data.</text>
</comment>
<name>A0ABR7S8T7_9ACTN</name>
<dbReference type="RefSeq" id="WP_187812395.1">
    <property type="nucleotide sequence ID" value="NZ_JACTVJ010000004.1"/>
</dbReference>
<evidence type="ECO:0000313" key="2">
    <source>
        <dbReference type="Proteomes" id="UP000642284"/>
    </source>
</evidence>
<keyword evidence="2" id="KW-1185">Reference proteome</keyword>
<sequence>MPTYETLRHFLRDWKGLTAEQKVAFLVAIAQFVADLRAGTGFRRGLRVKKMQGYDDVWEMSWAPDGRATFHYGPSVTDGEPHVVWRRIGTHSTFNRP</sequence>
<reference evidence="1 2" key="1">
    <citation type="submission" date="2020-08" db="EMBL/GenBank/DDBJ databases">
        <title>Genemic of Streptomyces polyaspartic.</title>
        <authorList>
            <person name="Liu W."/>
        </authorList>
    </citation>
    <scope>NUCLEOTIDE SEQUENCE [LARGE SCALE GENOMIC DNA]</scope>
    <source>
        <strain evidence="1 2">TRM66268-LWL</strain>
    </source>
</reference>
<gene>
    <name evidence="1" type="ORF">H9Y04_04785</name>
</gene>